<dbReference type="PROSITE" id="PS00028">
    <property type="entry name" value="ZINC_FINGER_C2H2_1"/>
    <property type="match status" value="6"/>
</dbReference>
<dbReference type="GO" id="GO:0005634">
    <property type="term" value="C:nucleus"/>
    <property type="evidence" value="ECO:0007669"/>
    <property type="project" value="UniProtKB-SubCell"/>
</dbReference>
<evidence type="ECO:0000313" key="9">
    <source>
        <dbReference type="EMBL" id="CAG6640635.1"/>
    </source>
</evidence>
<organism evidence="9">
    <name type="scientific">Cacopsylla melanoneura</name>
    <dbReference type="NCBI Taxonomy" id="428564"/>
    <lineage>
        <taxon>Eukaryota</taxon>
        <taxon>Metazoa</taxon>
        <taxon>Ecdysozoa</taxon>
        <taxon>Arthropoda</taxon>
        <taxon>Hexapoda</taxon>
        <taxon>Insecta</taxon>
        <taxon>Pterygota</taxon>
        <taxon>Neoptera</taxon>
        <taxon>Paraneoptera</taxon>
        <taxon>Hemiptera</taxon>
        <taxon>Sternorrhyncha</taxon>
        <taxon>Psylloidea</taxon>
        <taxon>Psyllidae</taxon>
        <taxon>Psyllinae</taxon>
        <taxon>Cacopsylla</taxon>
    </lineage>
</organism>
<evidence type="ECO:0000256" key="3">
    <source>
        <dbReference type="ARBA" id="ARBA00022737"/>
    </source>
</evidence>
<evidence type="ECO:0000256" key="5">
    <source>
        <dbReference type="ARBA" id="ARBA00022833"/>
    </source>
</evidence>
<dbReference type="EMBL" id="HBUF01113140">
    <property type="protein sequence ID" value="CAG6640635.1"/>
    <property type="molecule type" value="Transcribed_RNA"/>
</dbReference>
<feature type="domain" description="C2H2-type" evidence="8">
    <location>
        <begin position="257"/>
        <end position="285"/>
    </location>
</feature>
<dbReference type="Pfam" id="PF00096">
    <property type="entry name" value="zf-C2H2"/>
    <property type="match status" value="4"/>
</dbReference>
<dbReference type="PANTHER" id="PTHR24409:SF295">
    <property type="entry name" value="AZ2-RELATED"/>
    <property type="match status" value="1"/>
</dbReference>
<dbReference type="GO" id="GO:0000981">
    <property type="term" value="F:DNA-binding transcription factor activity, RNA polymerase II-specific"/>
    <property type="evidence" value="ECO:0007669"/>
    <property type="project" value="TreeGrafter"/>
</dbReference>
<evidence type="ECO:0000256" key="1">
    <source>
        <dbReference type="ARBA" id="ARBA00004123"/>
    </source>
</evidence>
<comment type="subcellular location">
    <subcellularLocation>
        <location evidence="1">Nucleus</location>
    </subcellularLocation>
</comment>
<dbReference type="SMART" id="SM00355">
    <property type="entry name" value="ZnF_C2H2"/>
    <property type="match status" value="8"/>
</dbReference>
<feature type="domain" description="C2H2-type" evidence="8">
    <location>
        <begin position="171"/>
        <end position="198"/>
    </location>
</feature>
<keyword evidence="2" id="KW-0479">Metal-binding</keyword>
<dbReference type="AlphaFoldDB" id="A0A8D8R093"/>
<keyword evidence="4 7" id="KW-0863">Zinc-finger</keyword>
<evidence type="ECO:0000256" key="7">
    <source>
        <dbReference type="PROSITE-ProRule" id="PRU00042"/>
    </source>
</evidence>
<dbReference type="PANTHER" id="PTHR24409">
    <property type="entry name" value="ZINC FINGER PROTEIN 142"/>
    <property type="match status" value="1"/>
</dbReference>
<keyword evidence="3" id="KW-0677">Repeat</keyword>
<evidence type="ECO:0000256" key="6">
    <source>
        <dbReference type="ARBA" id="ARBA00023242"/>
    </source>
</evidence>
<dbReference type="GO" id="GO:0008270">
    <property type="term" value="F:zinc ion binding"/>
    <property type="evidence" value="ECO:0007669"/>
    <property type="project" value="UniProtKB-KW"/>
</dbReference>
<dbReference type="PROSITE" id="PS50157">
    <property type="entry name" value="ZINC_FINGER_C2H2_2"/>
    <property type="match status" value="7"/>
</dbReference>
<feature type="domain" description="C2H2-type" evidence="8">
    <location>
        <begin position="286"/>
        <end position="313"/>
    </location>
</feature>
<dbReference type="FunFam" id="3.30.160.60:FF:000145">
    <property type="entry name" value="Zinc finger protein 574"/>
    <property type="match status" value="1"/>
</dbReference>
<feature type="domain" description="C2H2-type" evidence="8">
    <location>
        <begin position="199"/>
        <end position="226"/>
    </location>
</feature>
<name>A0A8D8R093_9HEMI</name>
<evidence type="ECO:0000256" key="2">
    <source>
        <dbReference type="ARBA" id="ARBA00022723"/>
    </source>
</evidence>
<dbReference type="Gene3D" id="3.30.160.60">
    <property type="entry name" value="Classic Zinc Finger"/>
    <property type="match status" value="6"/>
</dbReference>
<keyword evidence="6" id="KW-0539">Nucleus</keyword>
<dbReference type="GO" id="GO:0000977">
    <property type="term" value="F:RNA polymerase II transcription regulatory region sequence-specific DNA binding"/>
    <property type="evidence" value="ECO:0007669"/>
    <property type="project" value="TreeGrafter"/>
</dbReference>
<dbReference type="FunFam" id="3.30.160.60:FF:000624">
    <property type="entry name" value="zinc finger protein 697"/>
    <property type="match status" value="2"/>
</dbReference>
<evidence type="ECO:0000259" key="8">
    <source>
        <dbReference type="PROSITE" id="PS50157"/>
    </source>
</evidence>
<proteinExistence type="predicted"/>
<evidence type="ECO:0000256" key="4">
    <source>
        <dbReference type="ARBA" id="ARBA00022771"/>
    </source>
</evidence>
<sequence>MPHCHKVACLSCCIYRLQYCHVLSRLLWFSRFTCHQCQGTRRTGCKCDLDVFQCSLCSDTFTLKCHLREHISKCQMEEAENNLELFLIVTESGARYECPICNDLTLSVDSFQTHLKTHAVNERTVCKKPTESSLEKHVQLKHKCEYCGKELASRASLQSHINHLHLNIKENVCSVCGKSFKDRYILRNHEQIHTGEKQFICEICGKTFGQRNLLSKHKVGHTEYETFRFQCSICNKKFSRSSQWKVHVMRHSEDRPHECDICCFKFKTRSELRRHKKFVHSDVRPFQCDICGAKFKCSTTLKQHYKVHSKDRII</sequence>
<feature type="domain" description="C2H2-type" evidence="8">
    <location>
        <begin position="142"/>
        <end position="170"/>
    </location>
</feature>
<feature type="domain" description="C2H2-type" evidence="8">
    <location>
        <begin position="229"/>
        <end position="256"/>
    </location>
</feature>
<reference evidence="9" key="1">
    <citation type="submission" date="2021-05" db="EMBL/GenBank/DDBJ databases">
        <authorList>
            <person name="Alioto T."/>
            <person name="Alioto T."/>
            <person name="Gomez Garrido J."/>
        </authorList>
    </citation>
    <scope>NUCLEOTIDE SEQUENCE</scope>
</reference>
<dbReference type="InterPro" id="IPR036236">
    <property type="entry name" value="Znf_C2H2_sf"/>
</dbReference>
<keyword evidence="5" id="KW-0862">Zinc</keyword>
<protein>
    <submittedName>
        <fullName evidence="9">Zinc finger protein 26</fullName>
    </submittedName>
</protein>
<dbReference type="Pfam" id="PF13894">
    <property type="entry name" value="zf-C2H2_4"/>
    <property type="match status" value="1"/>
</dbReference>
<accession>A0A8D8R093</accession>
<feature type="domain" description="C2H2-type" evidence="8">
    <location>
        <begin position="52"/>
        <end position="80"/>
    </location>
</feature>
<dbReference type="SUPFAM" id="SSF57667">
    <property type="entry name" value="beta-beta-alpha zinc fingers"/>
    <property type="match status" value="3"/>
</dbReference>
<dbReference type="InterPro" id="IPR013087">
    <property type="entry name" value="Znf_C2H2_type"/>
</dbReference>